<evidence type="ECO:0000256" key="1">
    <source>
        <dbReference type="SAM" id="MobiDB-lite"/>
    </source>
</evidence>
<name>H3KD79_9BURK</name>
<dbReference type="HOGENOM" id="CLU_2720837_0_0_4"/>
<proteinExistence type="predicted"/>
<sequence length="72" mass="7468">MAAEPPSPHPPSFRAAPETQQKFCVLSFEIPEHPKATARGDGIRRGRCSEVGPALPSPPSALPAPATVPCGP</sequence>
<organism evidence="2 3">
    <name type="scientific">Sutterella parvirubra YIT 11816</name>
    <dbReference type="NCBI Taxonomy" id="762967"/>
    <lineage>
        <taxon>Bacteria</taxon>
        <taxon>Pseudomonadati</taxon>
        <taxon>Pseudomonadota</taxon>
        <taxon>Betaproteobacteria</taxon>
        <taxon>Burkholderiales</taxon>
        <taxon>Sutterellaceae</taxon>
        <taxon>Sutterella</taxon>
    </lineage>
</organism>
<dbReference type="Proteomes" id="UP000004956">
    <property type="component" value="Unassembled WGS sequence"/>
</dbReference>
<protein>
    <submittedName>
        <fullName evidence="2">Uncharacterized protein</fullName>
    </submittedName>
</protein>
<gene>
    <name evidence="2" type="ORF">HMPREF9440_00685</name>
</gene>
<dbReference type="AlphaFoldDB" id="H3KD79"/>
<feature type="region of interest" description="Disordered" evidence="1">
    <location>
        <begin position="35"/>
        <end position="72"/>
    </location>
</feature>
<keyword evidence="3" id="KW-1185">Reference proteome</keyword>
<evidence type="ECO:0000313" key="2">
    <source>
        <dbReference type="EMBL" id="EHY31930.1"/>
    </source>
</evidence>
<dbReference type="EMBL" id="AFBQ01000091">
    <property type="protein sequence ID" value="EHY31930.1"/>
    <property type="molecule type" value="Genomic_DNA"/>
</dbReference>
<evidence type="ECO:0000313" key="3">
    <source>
        <dbReference type="Proteomes" id="UP000004956"/>
    </source>
</evidence>
<comment type="caution">
    <text evidence="2">The sequence shown here is derived from an EMBL/GenBank/DDBJ whole genome shotgun (WGS) entry which is preliminary data.</text>
</comment>
<reference evidence="2 3" key="1">
    <citation type="submission" date="2011-11" db="EMBL/GenBank/DDBJ databases">
        <authorList>
            <person name="Weinstock G."/>
            <person name="Sodergren E."/>
            <person name="Clifton S."/>
            <person name="Fulton L."/>
            <person name="Fulton B."/>
            <person name="Courtney L."/>
            <person name="Fronick C."/>
            <person name="Harrison M."/>
            <person name="Strong C."/>
            <person name="Farmer C."/>
            <person name="Delahaunty K."/>
            <person name="Markovic C."/>
            <person name="Hall O."/>
            <person name="Minx P."/>
            <person name="Tomlinson C."/>
            <person name="Mitreva M."/>
            <person name="Hou S."/>
            <person name="Chen J."/>
            <person name="Wollam A."/>
            <person name="Pepin K.H."/>
            <person name="Johnson M."/>
            <person name="Bhonagiri V."/>
            <person name="Zhang X."/>
            <person name="Suruliraj S."/>
            <person name="Warren W."/>
            <person name="Chinwalla A."/>
            <person name="Mardis E.R."/>
            <person name="Wilson R.K."/>
        </authorList>
    </citation>
    <scope>NUCLEOTIDE SEQUENCE [LARGE SCALE GENOMIC DNA]</scope>
    <source>
        <strain evidence="2 3">YIT 11816</strain>
    </source>
</reference>
<accession>H3KD79</accession>